<organism evidence="6 7">
    <name type="scientific">Tomitella fengzijianii</name>
    <dbReference type="NCBI Taxonomy" id="2597660"/>
    <lineage>
        <taxon>Bacteria</taxon>
        <taxon>Bacillati</taxon>
        <taxon>Actinomycetota</taxon>
        <taxon>Actinomycetes</taxon>
        <taxon>Mycobacteriales</taxon>
        <taxon>Tomitella</taxon>
    </lineage>
</organism>
<reference evidence="6 7" key="2">
    <citation type="submission" date="2019-07" db="EMBL/GenBank/DDBJ databases">
        <authorList>
            <person name="Huang Y."/>
        </authorList>
    </citation>
    <scope>NUCLEOTIDE SEQUENCE [LARGE SCALE GENOMIC DNA]</scope>
    <source>
        <strain evidence="6 7">HY188</strain>
    </source>
</reference>
<keyword evidence="6" id="KW-0347">Helicase</keyword>
<dbReference type="GO" id="GO:0016787">
    <property type="term" value="F:hydrolase activity"/>
    <property type="evidence" value="ECO:0007669"/>
    <property type="project" value="UniProtKB-KW"/>
</dbReference>
<keyword evidence="2" id="KW-0863">Zinc-finger</keyword>
<evidence type="ECO:0000313" key="6">
    <source>
        <dbReference type="EMBL" id="QDQ97141.1"/>
    </source>
</evidence>
<feature type="domain" description="SWIM-type" evidence="3">
    <location>
        <begin position="64"/>
        <end position="98"/>
    </location>
</feature>
<dbReference type="InterPro" id="IPR027417">
    <property type="entry name" value="P-loop_NTPase"/>
</dbReference>
<dbReference type="Pfam" id="PF00176">
    <property type="entry name" value="SNF2-rel_dom"/>
    <property type="match status" value="1"/>
</dbReference>
<accession>A0A516X3B9</accession>
<keyword evidence="1" id="KW-0378">Hydrolase</keyword>
<keyword evidence="6" id="KW-0067">ATP-binding</keyword>
<dbReference type="PROSITE" id="PS50966">
    <property type="entry name" value="ZF_SWIM"/>
    <property type="match status" value="1"/>
</dbReference>
<dbReference type="SMART" id="SM00487">
    <property type="entry name" value="DEXDc"/>
    <property type="match status" value="1"/>
</dbReference>
<dbReference type="GO" id="GO:0005524">
    <property type="term" value="F:ATP binding"/>
    <property type="evidence" value="ECO:0007669"/>
    <property type="project" value="InterPro"/>
</dbReference>
<dbReference type="GO" id="GO:0008270">
    <property type="term" value="F:zinc ion binding"/>
    <property type="evidence" value="ECO:0007669"/>
    <property type="project" value="UniProtKB-KW"/>
</dbReference>
<keyword evidence="2" id="KW-0479">Metal-binding</keyword>
<dbReference type="OrthoDB" id="9760715at2"/>
<dbReference type="AlphaFoldDB" id="A0A516X3B9"/>
<dbReference type="SMART" id="SM00490">
    <property type="entry name" value="HELICc"/>
    <property type="match status" value="1"/>
</dbReference>
<keyword evidence="2" id="KW-0862">Zinc</keyword>
<proteinExistence type="predicted"/>
<dbReference type="InterPro" id="IPR049730">
    <property type="entry name" value="SNF2/RAD54-like_C"/>
</dbReference>
<evidence type="ECO:0000256" key="1">
    <source>
        <dbReference type="ARBA" id="ARBA00022801"/>
    </source>
</evidence>
<dbReference type="SUPFAM" id="SSF52540">
    <property type="entry name" value="P-loop containing nucleoside triphosphate hydrolases"/>
    <property type="match status" value="2"/>
</dbReference>
<keyword evidence="7" id="KW-1185">Reference proteome</keyword>
<gene>
    <name evidence="6" type="ORF">FO059_07090</name>
</gene>
<keyword evidence="6" id="KW-0547">Nucleotide-binding</keyword>
<feature type="domain" description="Helicase C-terminal" evidence="5">
    <location>
        <begin position="933"/>
        <end position="1088"/>
    </location>
</feature>
<dbReference type="PROSITE" id="PS51194">
    <property type="entry name" value="HELICASE_CTER"/>
    <property type="match status" value="1"/>
</dbReference>
<dbReference type="InterPro" id="IPR007527">
    <property type="entry name" value="Znf_SWIM"/>
</dbReference>
<dbReference type="EMBL" id="CP041765">
    <property type="protein sequence ID" value="QDQ97141.1"/>
    <property type="molecule type" value="Genomic_DNA"/>
</dbReference>
<dbReference type="GO" id="GO:0004386">
    <property type="term" value="F:helicase activity"/>
    <property type="evidence" value="ECO:0007669"/>
    <property type="project" value="UniProtKB-KW"/>
</dbReference>
<dbReference type="InterPro" id="IPR014001">
    <property type="entry name" value="Helicase_ATP-bd"/>
</dbReference>
<dbReference type="Gene3D" id="3.40.50.10810">
    <property type="entry name" value="Tandem AAA-ATPase domain"/>
    <property type="match status" value="1"/>
</dbReference>
<name>A0A516X3B9_9ACTN</name>
<feature type="domain" description="Helicase ATP-binding" evidence="4">
    <location>
        <begin position="650"/>
        <end position="813"/>
    </location>
</feature>
<dbReference type="PROSITE" id="PS51192">
    <property type="entry name" value="HELICASE_ATP_BIND_1"/>
    <property type="match status" value="1"/>
</dbReference>
<dbReference type="InterPro" id="IPR001650">
    <property type="entry name" value="Helicase_C-like"/>
</dbReference>
<dbReference type="CDD" id="cd18793">
    <property type="entry name" value="SF2_C_SNF"/>
    <property type="match status" value="1"/>
</dbReference>
<dbReference type="Pfam" id="PF00271">
    <property type="entry name" value="Helicase_C"/>
    <property type="match status" value="1"/>
</dbReference>
<dbReference type="KEGG" id="toy:FO059_07090"/>
<protein>
    <submittedName>
        <fullName evidence="6">DEAD/DEAH box helicase</fullName>
    </submittedName>
</protein>
<dbReference type="InterPro" id="IPR038718">
    <property type="entry name" value="SNF2-like_sf"/>
</dbReference>
<evidence type="ECO:0000259" key="3">
    <source>
        <dbReference type="PROSITE" id="PS50966"/>
    </source>
</evidence>
<dbReference type="Proteomes" id="UP000317344">
    <property type="component" value="Chromosome"/>
</dbReference>
<evidence type="ECO:0000313" key="7">
    <source>
        <dbReference type="Proteomes" id="UP000317344"/>
    </source>
</evidence>
<sequence>MQIDHRIAEFEDSIIDMVGAPVFGRGRRYAKGGNVAELEWSPEDQILIGTVRGSGGRVYSTNTYIALDATGVCYEGGDCSCPVGFDCKHTVALAVQATSYLLTQSGASSTSAQPRWDHVLDALLDAVPASATVPLGLLIKSGAQNGYGTMTPGLYARLVRPGKKGGWINGSLSWHNFAYQDASFALGQVQALTRLHQLYAAASRFGRPAGEKDLPLAEIDSPALWSTLDAIVDSGVRIIHDGARTMQFARPEAGRIVLDVTTDDDGTQHVAPVLSIDEDIVPLDGFGHIGSPAHGLYMFTPASVPADTPLSRAYRLDEGTTRGVARLVRLDAPMPGGLQSLAADSGGLVVPAEDAARFAAEFAPRLERLAPVVSTDDSFTVDPVEPPALELHARMEDAHVLHLSWMWCYRVGPREQRVSISDLDGRGFRDADAELATLVRMRGIPFERYGLRDGPTESLHPRATLRGTDTLRAMTELLPLLDAGDDVTVVFEGEVIDYREVNDALSIGVSADQSDEDRTDWFDLTVRVTVEGSEVPLATLISALARGDSHLMLDDGRYITLDKPELQSLKELITEARSLQERPSDTLTISRFQAGLWEDLAALGVVERQADAWKRQVQGLLDLDDVQAEAPPALLADLRPYQLDGYRWLEFLWRNRLGGILADDMGLGKTVQSLALLCHAREAEPDSPPALILAPSSVVPGWAAEAARFTPHLSVAVVDRTSRKRGTSLADAVAGADVVVTSHTLFRLDFDEYDTLDWSIVLMDEAQFAKNHQSKLYHCARRLGAPVKIAVTGTPMENNLMELWSLLSISAPGLFPSPTRFTEVYRNPIERGGDAELLARLRRRVRPLMLRRTKDQVVRDLPEKQEQVLQVPLSPKHRRLYDTHLKREQQKVLGLLGDVGKNRFEIFRSLTMLRRLSLDAALVEPESTAPSAKIDLLLEHLEELVAGGHKALVFSQFTSFLGRVRERLDAAGIESVYLDGRTRNRGAVIEQFTSGSTPVFLISLKAGGFGLNLTEADYCFILDPWWNPATEQQAVDRAHRIGQTRNVMVYRLISSDTIEEKVMALKERKAALVSGVLDEGAGMAKALDAEDIRALLE</sequence>
<dbReference type="RefSeq" id="WP_143907537.1">
    <property type="nucleotide sequence ID" value="NZ_CP041765.1"/>
</dbReference>
<dbReference type="Gene3D" id="3.40.50.300">
    <property type="entry name" value="P-loop containing nucleotide triphosphate hydrolases"/>
    <property type="match status" value="1"/>
</dbReference>
<evidence type="ECO:0000259" key="4">
    <source>
        <dbReference type="PROSITE" id="PS51192"/>
    </source>
</evidence>
<dbReference type="PANTHER" id="PTHR10799">
    <property type="entry name" value="SNF2/RAD54 HELICASE FAMILY"/>
    <property type="match status" value="1"/>
</dbReference>
<dbReference type="InterPro" id="IPR000330">
    <property type="entry name" value="SNF2_N"/>
</dbReference>
<reference evidence="6 7" key="1">
    <citation type="submission" date="2019-07" db="EMBL/GenBank/DDBJ databases">
        <title>Tomitella cavernea sp. nov., an actinomycete isolated from soil.</title>
        <authorList>
            <person name="Cheng J."/>
        </authorList>
    </citation>
    <scope>NUCLEOTIDE SEQUENCE [LARGE SCALE GENOMIC DNA]</scope>
    <source>
        <strain evidence="6 7">HY188</strain>
    </source>
</reference>
<evidence type="ECO:0000259" key="5">
    <source>
        <dbReference type="PROSITE" id="PS51194"/>
    </source>
</evidence>
<evidence type="ECO:0000256" key="2">
    <source>
        <dbReference type="PROSITE-ProRule" id="PRU00325"/>
    </source>
</evidence>